<proteinExistence type="predicted"/>
<feature type="region of interest" description="Disordered" evidence="1">
    <location>
        <begin position="124"/>
        <end position="160"/>
    </location>
</feature>
<keyword evidence="2" id="KW-1133">Transmembrane helix</keyword>
<protein>
    <submittedName>
        <fullName evidence="3">Helix-turn-helix domain-containing protein</fullName>
    </submittedName>
</protein>
<organism evidence="3 4">
    <name type="scientific">Streptomyces xantholiticus</name>
    <dbReference type="NCBI Taxonomy" id="68285"/>
    <lineage>
        <taxon>Bacteria</taxon>
        <taxon>Bacillati</taxon>
        <taxon>Actinomycetota</taxon>
        <taxon>Actinomycetes</taxon>
        <taxon>Kitasatosporales</taxon>
        <taxon>Streptomycetaceae</taxon>
        <taxon>Streptomyces</taxon>
    </lineage>
</organism>
<evidence type="ECO:0000313" key="3">
    <source>
        <dbReference type="EMBL" id="MER6612765.1"/>
    </source>
</evidence>
<dbReference type="Proteomes" id="UP001445472">
    <property type="component" value="Unassembled WGS sequence"/>
</dbReference>
<comment type="caution">
    <text evidence="3">The sequence shown here is derived from an EMBL/GenBank/DDBJ whole genome shotgun (WGS) entry which is preliminary data.</text>
</comment>
<dbReference type="CDD" id="cd00161">
    <property type="entry name" value="beta-trefoil_Ricin-like"/>
    <property type="match status" value="1"/>
</dbReference>
<keyword evidence="2" id="KW-0812">Transmembrane</keyword>
<feature type="transmembrane region" description="Helical" evidence="2">
    <location>
        <begin position="163"/>
        <end position="183"/>
    </location>
</feature>
<dbReference type="SUPFAM" id="SSF50370">
    <property type="entry name" value="Ricin B-like lectins"/>
    <property type="match status" value="1"/>
</dbReference>
<feature type="region of interest" description="Disordered" evidence="1">
    <location>
        <begin position="1"/>
        <end position="44"/>
    </location>
</feature>
<evidence type="ECO:0000256" key="2">
    <source>
        <dbReference type="SAM" id="Phobius"/>
    </source>
</evidence>
<sequence length="351" mass="37251">MSQQVSGQVSGQVGQIGRDGRGGGTGEQQMELAGSGAPDPEGARDSASFVAAMQDLKDWSGLTYRELTSRAEVAGDVLPRSTVANMLARTTLPREELVAAFVRACGVGPGETDAWLRVRKELTRRERPEPADAVEVASRPEPQERAEPEPRPEPSPRGPRRRLVAAAVAALVVGVAAAAAVVLTGGDADDGAQPRAVTGPSPGPVQIRLVHSGLCLAEQGGRNGQLYQQPCSDRSVPEFSLKRLGADWRLETLHATFGWGCTGVQEKSTEIGAPVEDQECGKRGTAEAFRLEPVGTPVRGFRLRPLHSDLCAGVEEATEREGEEIRQLACTDDGEGQLFSFDRRSAEGAGQ</sequence>
<keyword evidence="4" id="KW-1185">Reference proteome</keyword>
<accession>A0ABV1UPM3</accession>
<name>A0ABV1UPM3_9ACTN</name>
<feature type="compositionally biased region" description="Basic and acidic residues" evidence="1">
    <location>
        <begin position="141"/>
        <end position="154"/>
    </location>
</feature>
<dbReference type="InterPro" id="IPR035992">
    <property type="entry name" value="Ricin_B-like_lectins"/>
</dbReference>
<dbReference type="RefSeq" id="WP_351975119.1">
    <property type="nucleotide sequence ID" value="NZ_JBEPBX010000003.1"/>
</dbReference>
<reference evidence="3 4" key="1">
    <citation type="submission" date="2024-06" db="EMBL/GenBank/DDBJ databases">
        <title>The Natural Products Discovery Center: Release of the First 8490 Sequenced Strains for Exploring Actinobacteria Biosynthetic Diversity.</title>
        <authorList>
            <person name="Kalkreuter E."/>
            <person name="Kautsar S.A."/>
            <person name="Yang D."/>
            <person name="Bader C.D."/>
            <person name="Teijaro C.N."/>
            <person name="Fluegel L."/>
            <person name="Davis C.M."/>
            <person name="Simpson J.R."/>
            <person name="Lauterbach L."/>
            <person name="Steele A.D."/>
            <person name="Gui C."/>
            <person name="Meng S."/>
            <person name="Li G."/>
            <person name="Viehrig K."/>
            <person name="Ye F."/>
            <person name="Su P."/>
            <person name="Kiefer A.F."/>
            <person name="Nichols A."/>
            <person name="Cepeda A.J."/>
            <person name="Yan W."/>
            <person name="Fan B."/>
            <person name="Jiang Y."/>
            <person name="Adhikari A."/>
            <person name="Zheng C.-J."/>
            <person name="Schuster L."/>
            <person name="Cowan T.M."/>
            <person name="Smanski M.J."/>
            <person name="Chevrette M.G."/>
            <person name="De Carvalho L.P.S."/>
            <person name="Shen B."/>
        </authorList>
    </citation>
    <scope>NUCLEOTIDE SEQUENCE [LARGE SCALE GENOMIC DNA]</scope>
    <source>
        <strain evidence="3 4">NPDC000837</strain>
    </source>
</reference>
<dbReference type="Gene3D" id="2.80.10.50">
    <property type="match status" value="1"/>
</dbReference>
<dbReference type="EMBL" id="JBEPBX010000003">
    <property type="protein sequence ID" value="MER6612765.1"/>
    <property type="molecule type" value="Genomic_DNA"/>
</dbReference>
<evidence type="ECO:0000256" key="1">
    <source>
        <dbReference type="SAM" id="MobiDB-lite"/>
    </source>
</evidence>
<gene>
    <name evidence="3" type="ORF">ABT276_05135</name>
</gene>
<keyword evidence="2" id="KW-0472">Membrane</keyword>
<evidence type="ECO:0000313" key="4">
    <source>
        <dbReference type="Proteomes" id="UP001445472"/>
    </source>
</evidence>
<feature type="compositionally biased region" description="Low complexity" evidence="1">
    <location>
        <begin position="1"/>
        <end position="16"/>
    </location>
</feature>